<dbReference type="EMBL" id="JAIZAY010000009">
    <property type="protein sequence ID" value="KAJ8035850.1"/>
    <property type="molecule type" value="Genomic_DNA"/>
</dbReference>
<dbReference type="OrthoDB" id="2801544at2759"/>
<dbReference type="GO" id="GO:0043596">
    <property type="term" value="C:nuclear replication fork"/>
    <property type="evidence" value="ECO:0007669"/>
    <property type="project" value="TreeGrafter"/>
</dbReference>
<feature type="compositionally biased region" description="Basic and acidic residues" evidence="9">
    <location>
        <begin position="553"/>
        <end position="562"/>
    </location>
</feature>
<dbReference type="GO" id="GO:0008270">
    <property type="term" value="F:zinc ion binding"/>
    <property type="evidence" value="ECO:0007669"/>
    <property type="project" value="UniProtKB-KW"/>
</dbReference>
<dbReference type="Pfam" id="PF01844">
    <property type="entry name" value="HNH"/>
    <property type="match status" value="1"/>
</dbReference>
<dbReference type="GO" id="GO:0004386">
    <property type="term" value="F:helicase activity"/>
    <property type="evidence" value="ECO:0007669"/>
    <property type="project" value="UniProtKB-KW"/>
</dbReference>
<evidence type="ECO:0000256" key="2">
    <source>
        <dbReference type="ARBA" id="ARBA00022741"/>
    </source>
</evidence>
<feature type="compositionally biased region" description="Acidic residues" evidence="9">
    <location>
        <begin position="28"/>
        <end position="48"/>
    </location>
</feature>
<feature type="region of interest" description="Disordered" evidence="9">
    <location>
        <begin position="1"/>
        <end position="48"/>
    </location>
</feature>
<keyword evidence="3 8" id="KW-0863">Zinc-finger</keyword>
<dbReference type="PANTHER" id="PTHR45766">
    <property type="entry name" value="DNA ANNEALING HELICASE AND ENDONUCLEASE ZRANB3 FAMILY MEMBER"/>
    <property type="match status" value="1"/>
</dbReference>
<sequence length="1186" mass="132263">MQSSQPSGETSSVKSVTSKDSPLPVIDGSDEDTILCQEEGSDGDDDEIVDLTDLKAEYEKRDVGSKLKCGSDSDVKKPSEEIGMVEKEGMIYTERTEILHGGAELDNKGCRKWTKMKIGELRTCDGKYKEKPGVVSTGEIEIYGGVKVPCSGRKVSLGKATTLADSKEGDKEATFNESVEKLSKEMLDARRDQQKMISPSGTHTSTLQSMKDVSYIENELGDSDLSDSDCEVIVGVTSVGERKLSSQNNTPRSSQSMHSLVSENGSKCHTSAISPGASEASSTKTRLNYSNCNSVSGGQSDSEPSENQWNCPACTFLNHESLPVCEICDTPRKQKQTNRARRKVMSKKEKEKQKNVFQATVVETLSESDEDFEMLQRVLPVSGKSRKSAKMDNNVRNVKTNMETREILEMKDRVCDTFQNVSGMESNVTNDSFPLSACNYPETVEDQCKHNRGWDKVPQSSDLSKLEIKVISKQEEEGKTTTAKQNFTDVFGKQGSKHGIDIPESDSDDSIFNMDPLKYDQQGLDINTQPDTVRENSKMSLDMALSGDSSSVGEKKRKEIQEHPSVTDNGLHVKDDDGDIRRSGRKICFSTSPGDFAHDSSGSSVFGNSDSLFSDDEKVQENFKDKKEDTSRLESRKEVVLTQEVIENEVKDVLECLMNSPLTSQTDVEPWTCSEPSCRHMNTTSDVECENCWASKPNQSSNSVQGFGSSKSPCFMSASDFFTRQGNDKVNINHESRPLKSPTSQRTDKEAAFQFPTQRNTSSASLVTNMSQSGFKTEEGRNVVKLKQSILPTLEGSDTNDVYVEPKTHQSFLYCASKYTDRIYLYDEDQNPLYSAFFPLDLRICDMESLPPILCVKQNMKVAQRFLKEWDSLTEMKKRKIKKSGLIFDSPLAAIDALMKKRPFELSTKRFITKDDLANAALKKADEVGGSIRVIHKSNTRARLLSSPSTSSCQFVKSCVVGRKRKGVQEGETEDGSNEKRQESIKKMKTKAASSIESSGKYSFVQALSADGNPLCVFCNGQIQNTNVSNDNAAWDTRYCSELCKHENQVRWKKSKYVREQLLEVEHGLCQMCGLDAHSIFKTLRDLPKSQRKKYLSETPYANLSVKQLNDMIRSPSEGQFWHADHIIPVYKGGGLCSLENFRTLCVLCHTKVTVEQGQERKKARQEAADLKEGLRDIRNFLLDKG</sequence>
<protein>
    <submittedName>
        <fullName evidence="11">DNA annealing helicase and endonuclease ZRANB3</fullName>
    </submittedName>
</protein>
<dbReference type="InterPro" id="IPR003615">
    <property type="entry name" value="HNH_nuc"/>
</dbReference>
<evidence type="ECO:0000256" key="1">
    <source>
        <dbReference type="ARBA" id="ARBA00022723"/>
    </source>
</evidence>
<feature type="domain" description="RanBP2-type" evidence="10">
    <location>
        <begin position="667"/>
        <end position="698"/>
    </location>
</feature>
<feature type="region of interest" description="Disordered" evidence="9">
    <location>
        <begin position="726"/>
        <end position="769"/>
    </location>
</feature>
<feature type="domain" description="RanBP2-type" evidence="10">
    <location>
        <begin position="305"/>
        <end position="334"/>
    </location>
</feature>
<evidence type="ECO:0000256" key="8">
    <source>
        <dbReference type="PROSITE-ProRule" id="PRU00322"/>
    </source>
</evidence>
<dbReference type="Proteomes" id="UP001152320">
    <property type="component" value="Chromosome 9"/>
</dbReference>
<dbReference type="GO" id="GO:0031297">
    <property type="term" value="P:replication fork processing"/>
    <property type="evidence" value="ECO:0007669"/>
    <property type="project" value="TreeGrafter"/>
</dbReference>
<dbReference type="GO" id="GO:0016787">
    <property type="term" value="F:hydrolase activity"/>
    <property type="evidence" value="ECO:0007669"/>
    <property type="project" value="UniProtKB-KW"/>
</dbReference>
<proteinExistence type="predicted"/>
<keyword evidence="11" id="KW-0255">Endonuclease</keyword>
<reference evidence="11" key="1">
    <citation type="submission" date="2021-10" db="EMBL/GenBank/DDBJ databases">
        <title>Tropical sea cucumber genome reveals ecological adaptation and Cuvierian tubules defense mechanism.</title>
        <authorList>
            <person name="Chen T."/>
        </authorList>
    </citation>
    <scope>NUCLEOTIDE SEQUENCE</scope>
    <source>
        <strain evidence="11">Nanhai2018</strain>
        <tissue evidence="11">Muscle</tissue>
    </source>
</reference>
<dbReference type="InterPro" id="IPR002711">
    <property type="entry name" value="HNH"/>
</dbReference>
<dbReference type="PROSITE" id="PS50199">
    <property type="entry name" value="ZF_RANBP2_2"/>
    <property type="match status" value="2"/>
</dbReference>
<evidence type="ECO:0000256" key="7">
    <source>
        <dbReference type="ARBA" id="ARBA00022840"/>
    </source>
</evidence>
<comment type="caution">
    <text evidence="11">The sequence shown here is derived from an EMBL/GenBank/DDBJ whole genome shotgun (WGS) entry which is preliminary data.</text>
</comment>
<feature type="compositionally biased region" description="Low complexity" evidence="9">
    <location>
        <begin position="10"/>
        <end position="19"/>
    </location>
</feature>
<dbReference type="GO" id="GO:0004520">
    <property type="term" value="F:DNA endonuclease activity"/>
    <property type="evidence" value="ECO:0007669"/>
    <property type="project" value="TreeGrafter"/>
</dbReference>
<keyword evidence="11" id="KW-0540">Nuclease</keyword>
<accession>A0A9Q1H7Y4</accession>
<dbReference type="AlphaFoldDB" id="A0A9Q1H7Y4"/>
<gene>
    <name evidence="11" type="ORF">HOLleu_19655</name>
</gene>
<dbReference type="Gene3D" id="2.30.30.380">
    <property type="entry name" value="Zn-finger domain of Sec23/24"/>
    <property type="match status" value="1"/>
</dbReference>
<evidence type="ECO:0000259" key="10">
    <source>
        <dbReference type="PROSITE" id="PS50199"/>
    </source>
</evidence>
<evidence type="ECO:0000256" key="4">
    <source>
        <dbReference type="ARBA" id="ARBA00022801"/>
    </source>
</evidence>
<feature type="compositionally biased region" description="Polar residues" evidence="9">
    <location>
        <begin position="755"/>
        <end position="769"/>
    </location>
</feature>
<dbReference type="PROSITE" id="PS01358">
    <property type="entry name" value="ZF_RANBP2_1"/>
    <property type="match status" value="2"/>
</dbReference>
<evidence type="ECO:0000256" key="9">
    <source>
        <dbReference type="SAM" id="MobiDB-lite"/>
    </source>
</evidence>
<keyword evidence="7" id="KW-0067">ATP-binding</keyword>
<dbReference type="GO" id="GO:0005524">
    <property type="term" value="F:ATP binding"/>
    <property type="evidence" value="ECO:0007669"/>
    <property type="project" value="UniProtKB-KW"/>
</dbReference>
<evidence type="ECO:0000313" key="12">
    <source>
        <dbReference type="Proteomes" id="UP001152320"/>
    </source>
</evidence>
<dbReference type="GO" id="GO:0006281">
    <property type="term" value="P:DNA repair"/>
    <property type="evidence" value="ECO:0007669"/>
    <property type="project" value="TreeGrafter"/>
</dbReference>
<evidence type="ECO:0000256" key="3">
    <source>
        <dbReference type="ARBA" id="ARBA00022771"/>
    </source>
</evidence>
<keyword evidence="4" id="KW-0378">Hydrolase</keyword>
<dbReference type="PANTHER" id="PTHR45766:SF3">
    <property type="entry name" value="DNA ANNEALING HELICASE AND ENDONUCLEASE ZRANB3"/>
    <property type="match status" value="1"/>
</dbReference>
<keyword evidence="2" id="KW-0547">Nucleotide-binding</keyword>
<keyword evidence="6" id="KW-0862">Zinc</keyword>
<feature type="region of interest" description="Disordered" evidence="9">
    <location>
        <begin position="544"/>
        <end position="577"/>
    </location>
</feature>
<organism evidence="11 12">
    <name type="scientific">Holothuria leucospilota</name>
    <name type="common">Black long sea cucumber</name>
    <name type="synonym">Mertensiothuria leucospilota</name>
    <dbReference type="NCBI Taxonomy" id="206669"/>
    <lineage>
        <taxon>Eukaryota</taxon>
        <taxon>Metazoa</taxon>
        <taxon>Echinodermata</taxon>
        <taxon>Eleutherozoa</taxon>
        <taxon>Echinozoa</taxon>
        <taxon>Holothuroidea</taxon>
        <taxon>Aspidochirotacea</taxon>
        <taxon>Aspidochirotida</taxon>
        <taxon>Holothuriidae</taxon>
        <taxon>Holothuria</taxon>
    </lineage>
</organism>
<dbReference type="InterPro" id="IPR036443">
    <property type="entry name" value="Znf_RanBP2_sf"/>
</dbReference>
<feature type="compositionally biased region" description="Polar residues" evidence="9">
    <location>
        <begin position="245"/>
        <end position="284"/>
    </location>
</feature>
<keyword evidence="12" id="KW-1185">Reference proteome</keyword>
<dbReference type="GO" id="GO:0003676">
    <property type="term" value="F:nucleic acid binding"/>
    <property type="evidence" value="ECO:0007669"/>
    <property type="project" value="InterPro"/>
</dbReference>
<dbReference type="InterPro" id="IPR001876">
    <property type="entry name" value="Znf_RanBP2"/>
</dbReference>
<dbReference type="CDD" id="cd00085">
    <property type="entry name" value="HNHc"/>
    <property type="match status" value="1"/>
</dbReference>
<evidence type="ECO:0000313" key="11">
    <source>
        <dbReference type="EMBL" id="KAJ8035850.1"/>
    </source>
</evidence>
<dbReference type="SMART" id="SM00547">
    <property type="entry name" value="ZnF_RBZ"/>
    <property type="match status" value="2"/>
</dbReference>
<name>A0A9Q1H7Y4_HOLLE</name>
<evidence type="ECO:0000256" key="6">
    <source>
        <dbReference type="ARBA" id="ARBA00022833"/>
    </source>
</evidence>
<dbReference type="Pfam" id="PF00641">
    <property type="entry name" value="Zn_ribbon_RanBP"/>
    <property type="match status" value="1"/>
</dbReference>
<dbReference type="Gene3D" id="1.10.30.50">
    <property type="match status" value="1"/>
</dbReference>
<dbReference type="SUPFAM" id="SSF90209">
    <property type="entry name" value="Ran binding protein zinc finger-like"/>
    <property type="match status" value="1"/>
</dbReference>
<feature type="region of interest" description="Disordered" evidence="9">
    <location>
        <begin position="242"/>
        <end position="284"/>
    </location>
</feature>
<evidence type="ECO:0000256" key="5">
    <source>
        <dbReference type="ARBA" id="ARBA00022806"/>
    </source>
</evidence>
<keyword evidence="5 11" id="KW-0347">Helicase</keyword>
<keyword evidence="1" id="KW-0479">Metal-binding</keyword>